<evidence type="ECO:0008006" key="4">
    <source>
        <dbReference type="Google" id="ProtNLM"/>
    </source>
</evidence>
<dbReference type="Proteomes" id="UP000027222">
    <property type="component" value="Unassembled WGS sequence"/>
</dbReference>
<evidence type="ECO:0000313" key="3">
    <source>
        <dbReference type="Proteomes" id="UP000027222"/>
    </source>
</evidence>
<dbReference type="STRING" id="685588.A0A067TC62"/>
<dbReference type="OrthoDB" id="3543113at2759"/>
<dbReference type="SUPFAM" id="SSF52047">
    <property type="entry name" value="RNI-like"/>
    <property type="match status" value="1"/>
</dbReference>
<sequence length="468" mass="53204">MNVLWNSFDSWVSLLKLVPTLSLVSEENLYTTAGVVLEKHLERLNFYTRRIRRLKLGRFDQNVSTHLYDAVSYSQHKLFPSLRTLMIPALGELYRDNLNTLLLTLSSSLSSVRIGGIMSSREVYAASFLHRIPSEARFLVHLHLSGCLSSVTLDLIDNFNLLETLQLDLESTTFDINMLDSLPNLKHFALTLDENSSFNYSSRSTTNPLSLQSLEITGPAAHLFAIIQNVFMTNLTRIKISLTSFAEDMRASLARESFEKFIEHHAASSLQSIQVDKPRGARMSWKVLTPLSACNQLKHLKISIDYLNSARLLRLCQNGEWRTLETLFLACDRVKPGETGLTIYDLCVFGHHCPELRVLALSLECITGRGEIETMRGKETDPKFWLRHRLEKLQLLSLTSCPDDLAQEAATKSTKDAVAVSQYIHSLFPHLDELVYPSSVPHDWFDGVEDMLKVYRNIRENVVKHHAL</sequence>
<feature type="signal peptide" evidence="1">
    <location>
        <begin position="1"/>
        <end position="22"/>
    </location>
</feature>
<proteinExistence type="predicted"/>
<protein>
    <recommendedName>
        <fullName evidence="4">F-box domain-containing protein</fullName>
    </recommendedName>
</protein>
<feature type="chain" id="PRO_5001646670" description="F-box domain-containing protein" evidence="1">
    <location>
        <begin position="23"/>
        <end position="468"/>
    </location>
</feature>
<dbReference type="AlphaFoldDB" id="A0A067TC62"/>
<organism evidence="2 3">
    <name type="scientific">Galerina marginata (strain CBS 339.88)</name>
    <dbReference type="NCBI Taxonomy" id="685588"/>
    <lineage>
        <taxon>Eukaryota</taxon>
        <taxon>Fungi</taxon>
        <taxon>Dikarya</taxon>
        <taxon>Basidiomycota</taxon>
        <taxon>Agaricomycotina</taxon>
        <taxon>Agaricomycetes</taxon>
        <taxon>Agaricomycetidae</taxon>
        <taxon>Agaricales</taxon>
        <taxon>Agaricineae</taxon>
        <taxon>Strophariaceae</taxon>
        <taxon>Galerina</taxon>
    </lineage>
</organism>
<keyword evidence="3" id="KW-1185">Reference proteome</keyword>
<dbReference type="EMBL" id="KL142371">
    <property type="protein sequence ID" value="KDR80815.1"/>
    <property type="molecule type" value="Genomic_DNA"/>
</dbReference>
<keyword evidence="1" id="KW-0732">Signal</keyword>
<name>A0A067TC62_GALM3</name>
<accession>A0A067TC62</accession>
<reference evidence="3" key="1">
    <citation type="journal article" date="2014" name="Proc. Natl. Acad. Sci. U.S.A.">
        <title>Extensive sampling of basidiomycete genomes demonstrates inadequacy of the white-rot/brown-rot paradigm for wood decay fungi.</title>
        <authorList>
            <person name="Riley R."/>
            <person name="Salamov A.A."/>
            <person name="Brown D.W."/>
            <person name="Nagy L.G."/>
            <person name="Floudas D."/>
            <person name="Held B.W."/>
            <person name="Levasseur A."/>
            <person name="Lombard V."/>
            <person name="Morin E."/>
            <person name="Otillar R."/>
            <person name="Lindquist E.A."/>
            <person name="Sun H."/>
            <person name="LaButti K.M."/>
            <person name="Schmutz J."/>
            <person name="Jabbour D."/>
            <person name="Luo H."/>
            <person name="Baker S.E."/>
            <person name="Pisabarro A.G."/>
            <person name="Walton J.D."/>
            <person name="Blanchette R.A."/>
            <person name="Henrissat B."/>
            <person name="Martin F."/>
            <person name="Cullen D."/>
            <person name="Hibbett D.S."/>
            <person name="Grigoriev I.V."/>
        </authorList>
    </citation>
    <scope>NUCLEOTIDE SEQUENCE [LARGE SCALE GENOMIC DNA]</scope>
    <source>
        <strain evidence="3">CBS 339.88</strain>
    </source>
</reference>
<evidence type="ECO:0000313" key="2">
    <source>
        <dbReference type="EMBL" id="KDR80815.1"/>
    </source>
</evidence>
<evidence type="ECO:0000256" key="1">
    <source>
        <dbReference type="SAM" id="SignalP"/>
    </source>
</evidence>
<gene>
    <name evidence="2" type="ORF">GALMADRAFT_241266</name>
</gene>
<dbReference type="HOGENOM" id="CLU_021164_3_1_1"/>